<gene>
    <name evidence="1" type="ORF">FHS02_003298</name>
</gene>
<accession>A0A7W5HBH3</accession>
<protein>
    <submittedName>
        <fullName evidence="1">Uncharacterized protein</fullName>
    </submittedName>
</protein>
<evidence type="ECO:0000313" key="2">
    <source>
        <dbReference type="Proteomes" id="UP000584325"/>
    </source>
</evidence>
<organism evidence="1 2">
    <name type="scientific">Pseudoduganella umbonata</name>
    <dbReference type="NCBI Taxonomy" id="864828"/>
    <lineage>
        <taxon>Bacteria</taxon>
        <taxon>Pseudomonadati</taxon>
        <taxon>Pseudomonadota</taxon>
        <taxon>Betaproteobacteria</taxon>
        <taxon>Burkholderiales</taxon>
        <taxon>Oxalobacteraceae</taxon>
        <taxon>Telluria group</taxon>
        <taxon>Pseudoduganella</taxon>
    </lineage>
</organism>
<comment type="caution">
    <text evidence="1">The sequence shown here is derived from an EMBL/GenBank/DDBJ whole genome shotgun (WGS) entry which is preliminary data.</text>
</comment>
<proteinExistence type="predicted"/>
<dbReference type="EMBL" id="JACHXS010000006">
    <property type="protein sequence ID" value="MBB3222475.1"/>
    <property type="molecule type" value="Genomic_DNA"/>
</dbReference>
<evidence type="ECO:0000313" key="1">
    <source>
        <dbReference type="EMBL" id="MBB3222475.1"/>
    </source>
</evidence>
<dbReference type="AlphaFoldDB" id="A0A7W5HBH3"/>
<name>A0A7W5HBH3_9BURK</name>
<sequence>MEHPRLALDRVLIVHIAAEPREQAWRGALVQA</sequence>
<reference evidence="1 2" key="1">
    <citation type="submission" date="2020-08" db="EMBL/GenBank/DDBJ databases">
        <title>Genomic Encyclopedia of Type Strains, Phase III (KMG-III): the genomes of soil and plant-associated and newly described type strains.</title>
        <authorList>
            <person name="Whitman W."/>
        </authorList>
    </citation>
    <scope>NUCLEOTIDE SEQUENCE [LARGE SCALE GENOMIC DNA]</scope>
    <source>
        <strain evidence="1 2">CECT 7753</strain>
    </source>
</reference>
<dbReference type="Proteomes" id="UP000584325">
    <property type="component" value="Unassembled WGS sequence"/>
</dbReference>